<protein>
    <recommendedName>
        <fullName evidence="4">Porin</fullName>
    </recommendedName>
</protein>
<name>A0A9X3AP08_9GAMM</name>
<feature type="signal peptide" evidence="1">
    <location>
        <begin position="1"/>
        <end position="21"/>
    </location>
</feature>
<dbReference type="SUPFAM" id="SSF56925">
    <property type="entry name" value="OMPA-like"/>
    <property type="match status" value="1"/>
</dbReference>
<keyword evidence="3" id="KW-1185">Reference proteome</keyword>
<gene>
    <name evidence="2" type="ORF">NE535_10685</name>
</gene>
<reference evidence="2" key="1">
    <citation type="journal article" date="2023" name="Int. J. Syst. Evol. Microbiol.">
        <title>&lt;i&gt;Shewanella septentrionalis&lt;/i&gt; sp. nov. and &lt;i&gt;Shewanella holmiensis&lt;/i&gt; sp. nov., isolated from Baltic Sea water and sediments.</title>
        <authorList>
            <person name="Martin-Rodriguez A.J."/>
            <person name="Thorell K."/>
            <person name="Joffre E."/>
            <person name="Jensie-Markopoulos S."/>
            <person name="Moore E.R.B."/>
            <person name="Sjoling A."/>
        </authorList>
    </citation>
    <scope>NUCLEOTIDE SEQUENCE</scope>
    <source>
        <strain evidence="2">SP1S2-7</strain>
    </source>
</reference>
<dbReference type="InterPro" id="IPR011250">
    <property type="entry name" value="OMP/PagP_B-barrel"/>
</dbReference>
<accession>A0A9X3AP08</accession>
<evidence type="ECO:0000256" key="1">
    <source>
        <dbReference type="SAM" id="SignalP"/>
    </source>
</evidence>
<evidence type="ECO:0000313" key="2">
    <source>
        <dbReference type="EMBL" id="MCT7942257.1"/>
    </source>
</evidence>
<sequence>MTLSKVSLALLASFLSFSTFAAENLPFHHEAEIGLLDSSEDSDGLVNAKYSYYFTAVEQTDRPYQLAAFLNQGAVISARYATTEYQDLYALSGEYVFDSKWFIGAEYLKIAHEKSFSNLFDDVDTYHVNTGYYFSEGSKLTLGYTTSSQSESRYLKGSYFEVDEQQSRDFDLYSLTYEHFLPFESTSGLFLTAGINYEKTAYNRYGVGYMLDENLQPDPFDTHVIVDKSTLILGVEADWYINNAWSLGVATSYLQLKMDYSQDEHRYNDNQNISNINTQYYWHFSDIFSAKFVAQQVFVDSDSETNLGVAINARF</sequence>
<dbReference type="EMBL" id="JAMTCD010000012">
    <property type="protein sequence ID" value="MCT7942257.1"/>
    <property type="molecule type" value="Genomic_DNA"/>
</dbReference>
<proteinExistence type="predicted"/>
<comment type="caution">
    <text evidence="2">The sequence shown here is derived from an EMBL/GenBank/DDBJ whole genome shotgun (WGS) entry which is preliminary data.</text>
</comment>
<evidence type="ECO:0008006" key="4">
    <source>
        <dbReference type="Google" id="ProtNLM"/>
    </source>
</evidence>
<feature type="chain" id="PRO_5040872647" description="Porin" evidence="1">
    <location>
        <begin position="22"/>
        <end position="315"/>
    </location>
</feature>
<keyword evidence="1" id="KW-0732">Signal</keyword>
<dbReference type="AlphaFoldDB" id="A0A9X3AP08"/>
<dbReference type="RefSeq" id="WP_261298635.1">
    <property type="nucleotide sequence ID" value="NZ_JAMTCD010000012.1"/>
</dbReference>
<evidence type="ECO:0000313" key="3">
    <source>
        <dbReference type="Proteomes" id="UP001155546"/>
    </source>
</evidence>
<dbReference type="Proteomes" id="UP001155546">
    <property type="component" value="Unassembled WGS sequence"/>
</dbReference>
<organism evidence="2 3">
    <name type="scientific">Shewanella holmiensis</name>
    <dbReference type="NCBI Taxonomy" id="2952222"/>
    <lineage>
        <taxon>Bacteria</taxon>
        <taxon>Pseudomonadati</taxon>
        <taxon>Pseudomonadota</taxon>
        <taxon>Gammaproteobacteria</taxon>
        <taxon>Alteromonadales</taxon>
        <taxon>Shewanellaceae</taxon>
        <taxon>Shewanella</taxon>
    </lineage>
</organism>